<dbReference type="PROSITE" id="PS00076">
    <property type="entry name" value="PYRIDINE_REDOX_1"/>
    <property type="match status" value="1"/>
</dbReference>
<feature type="domain" description="Pyridine nucleotide-disulphide oxidoreductase dimerisation" evidence="15">
    <location>
        <begin position="350"/>
        <end position="459"/>
    </location>
</feature>
<evidence type="ECO:0000256" key="4">
    <source>
        <dbReference type="ARBA" id="ARBA00022630"/>
    </source>
</evidence>
<dbReference type="Pfam" id="PF07992">
    <property type="entry name" value="Pyr_redox_2"/>
    <property type="match status" value="1"/>
</dbReference>
<dbReference type="AlphaFoldDB" id="A0A255YX02"/>
<feature type="binding site" evidence="12">
    <location>
        <begin position="183"/>
        <end position="190"/>
    </location>
    <ligand>
        <name>NAD(+)</name>
        <dbReference type="ChEBI" id="CHEBI:57540"/>
    </ligand>
</feature>
<dbReference type="PANTHER" id="PTHR22912:SF151">
    <property type="entry name" value="DIHYDROLIPOYL DEHYDROGENASE, MITOCHONDRIAL"/>
    <property type="match status" value="1"/>
</dbReference>
<dbReference type="InterPro" id="IPR012999">
    <property type="entry name" value="Pyr_OxRdtase_I_AS"/>
</dbReference>
<dbReference type="Pfam" id="PF02852">
    <property type="entry name" value="Pyr_redox_dim"/>
    <property type="match status" value="1"/>
</dbReference>
<dbReference type="PIRSF" id="PIRSF000350">
    <property type="entry name" value="Mercury_reductase_MerA"/>
    <property type="match status" value="1"/>
</dbReference>
<gene>
    <name evidence="17" type="ORF">CHU95_17940</name>
</gene>
<dbReference type="SUPFAM" id="SSF51905">
    <property type="entry name" value="FAD/NAD(P)-binding domain"/>
    <property type="match status" value="1"/>
</dbReference>
<evidence type="ECO:0000256" key="9">
    <source>
        <dbReference type="ARBA" id="ARBA00023284"/>
    </source>
</evidence>
<comment type="catalytic activity">
    <reaction evidence="10 14">
        <text>N(6)-[(R)-dihydrolipoyl]-L-lysyl-[protein] + NAD(+) = N(6)-[(R)-lipoyl]-L-lysyl-[protein] + NADH + H(+)</text>
        <dbReference type="Rhea" id="RHEA:15045"/>
        <dbReference type="Rhea" id="RHEA-COMP:10474"/>
        <dbReference type="Rhea" id="RHEA-COMP:10475"/>
        <dbReference type="ChEBI" id="CHEBI:15378"/>
        <dbReference type="ChEBI" id="CHEBI:57540"/>
        <dbReference type="ChEBI" id="CHEBI:57945"/>
        <dbReference type="ChEBI" id="CHEBI:83099"/>
        <dbReference type="ChEBI" id="CHEBI:83100"/>
        <dbReference type="EC" id="1.8.1.4"/>
    </reaction>
</comment>
<evidence type="ECO:0000313" key="17">
    <source>
        <dbReference type="EMBL" id="OYQ32940.1"/>
    </source>
</evidence>
<evidence type="ECO:0000256" key="8">
    <source>
        <dbReference type="ARBA" id="ARBA00023157"/>
    </source>
</evidence>
<accession>A0A255YX02</accession>
<evidence type="ECO:0000259" key="15">
    <source>
        <dbReference type="Pfam" id="PF02852"/>
    </source>
</evidence>
<evidence type="ECO:0000256" key="12">
    <source>
        <dbReference type="PIRSR" id="PIRSR000350-3"/>
    </source>
</evidence>
<dbReference type="NCBIfam" id="TIGR01350">
    <property type="entry name" value="lipoamide_DH"/>
    <property type="match status" value="1"/>
</dbReference>
<keyword evidence="12" id="KW-0547">Nucleotide-binding</keyword>
<comment type="similarity">
    <text evidence="1 14">Belongs to the class-I pyridine nucleotide-disulfide oxidoreductase family.</text>
</comment>
<dbReference type="Gene3D" id="3.50.50.60">
    <property type="entry name" value="FAD/NAD(P)-binding domain"/>
    <property type="match status" value="2"/>
</dbReference>
<dbReference type="InterPro" id="IPR050151">
    <property type="entry name" value="Class-I_Pyr_Nuc-Dis_Oxidored"/>
</dbReference>
<feature type="active site" description="Proton acceptor" evidence="11">
    <location>
        <position position="448"/>
    </location>
</feature>
<keyword evidence="8" id="KW-1015">Disulfide bond</keyword>
<dbReference type="FunFam" id="3.30.390.30:FF:000001">
    <property type="entry name" value="Dihydrolipoyl dehydrogenase"/>
    <property type="match status" value="1"/>
</dbReference>
<comment type="cofactor">
    <cofactor evidence="12 14">
        <name>FAD</name>
        <dbReference type="ChEBI" id="CHEBI:57692"/>
    </cofactor>
    <text evidence="12 14">Binds 1 FAD per subunit.</text>
</comment>
<feature type="binding site" evidence="12">
    <location>
        <position position="316"/>
    </location>
    <ligand>
        <name>FAD</name>
        <dbReference type="ChEBI" id="CHEBI:57692"/>
    </ligand>
</feature>
<dbReference type="InterPro" id="IPR001100">
    <property type="entry name" value="Pyr_nuc-diS_OxRdtase"/>
</dbReference>
<keyword evidence="9 14" id="KW-0676">Redox-active center</keyword>
<comment type="caution">
    <text evidence="17">The sequence shown here is derived from an EMBL/GenBank/DDBJ whole genome shotgun (WGS) entry which is preliminary data.</text>
</comment>
<dbReference type="InterPro" id="IPR023753">
    <property type="entry name" value="FAD/NAD-binding_dom"/>
</dbReference>
<dbReference type="GO" id="GO:0005737">
    <property type="term" value="C:cytoplasm"/>
    <property type="evidence" value="ECO:0007669"/>
    <property type="project" value="UniProtKB-ARBA"/>
</dbReference>
<reference evidence="17 18" key="1">
    <citation type="submission" date="2017-07" db="EMBL/GenBank/DDBJ databases">
        <title>Niveispirillum cyanobacteriorum sp. nov., isolated from cyanobacterial aggregates in a eutrophic lake.</title>
        <authorList>
            <person name="Cai H."/>
        </authorList>
    </citation>
    <scope>NUCLEOTIDE SEQUENCE [LARGE SCALE GENOMIC DNA]</scope>
    <source>
        <strain evidence="18">TH1-14</strain>
    </source>
</reference>
<feature type="binding site" evidence="12">
    <location>
        <position position="206"/>
    </location>
    <ligand>
        <name>NAD(+)</name>
        <dbReference type="ChEBI" id="CHEBI:57540"/>
    </ligand>
</feature>
<dbReference type="PRINTS" id="PR00368">
    <property type="entry name" value="FADPNR"/>
</dbReference>
<feature type="domain" description="FAD/NAD(P)-binding" evidence="16">
    <location>
        <begin position="6"/>
        <end position="331"/>
    </location>
</feature>
<dbReference type="GO" id="GO:0050660">
    <property type="term" value="F:flavin adenine dinucleotide binding"/>
    <property type="evidence" value="ECO:0007669"/>
    <property type="project" value="InterPro"/>
</dbReference>
<evidence type="ECO:0000256" key="14">
    <source>
        <dbReference type="RuleBase" id="RU003692"/>
    </source>
</evidence>
<dbReference type="OrthoDB" id="9764616at2"/>
<feature type="disulfide bond" description="Redox-active" evidence="13">
    <location>
        <begin position="44"/>
        <end position="49"/>
    </location>
</feature>
<proteinExistence type="inferred from homology"/>
<dbReference type="Proteomes" id="UP000216998">
    <property type="component" value="Unassembled WGS sequence"/>
</dbReference>
<dbReference type="Gene3D" id="3.30.390.30">
    <property type="match status" value="1"/>
</dbReference>
<evidence type="ECO:0000259" key="16">
    <source>
        <dbReference type="Pfam" id="PF07992"/>
    </source>
</evidence>
<evidence type="ECO:0000256" key="5">
    <source>
        <dbReference type="ARBA" id="ARBA00022827"/>
    </source>
</evidence>
<dbReference type="RefSeq" id="WP_094457687.1">
    <property type="nucleotide sequence ID" value="NZ_NOXU01000031.1"/>
</dbReference>
<name>A0A255YX02_9PROT</name>
<keyword evidence="5 12" id="KW-0274">FAD</keyword>
<evidence type="ECO:0000256" key="2">
    <source>
        <dbReference type="ARBA" id="ARBA00012608"/>
    </source>
</evidence>
<evidence type="ECO:0000256" key="13">
    <source>
        <dbReference type="PIRSR" id="PIRSR000350-4"/>
    </source>
</evidence>
<dbReference type="GO" id="GO:0004148">
    <property type="term" value="F:dihydrolipoyl dehydrogenase (NADH) activity"/>
    <property type="evidence" value="ECO:0007669"/>
    <property type="project" value="UniProtKB-EC"/>
</dbReference>
<dbReference type="InterPro" id="IPR016156">
    <property type="entry name" value="FAD/NAD-linked_Rdtase_dimer_sf"/>
</dbReference>
<dbReference type="InterPro" id="IPR036188">
    <property type="entry name" value="FAD/NAD-bd_sf"/>
</dbReference>
<evidence type="ECO:0000256" key="10">
    <source>
        <dbReference type="ARBA" id="ARBA00049187"/>
    </source>
</evidence>
<evidence type="ECO:0000313" key="18">
    <source>
        <dbReference type="Proteomes" id="UP000216998"/>
    </source>
</evidence>
<dbReference type="EC" id="1.8.1.4" evidence="2 14"/>
<keyword evidence="4 14" id="KW-0285">Flavoprotein</keyword>
<keyword evidence="7 12" id="KW-0520">NAD</keyword>
<keyword evidence="6 14" id="KW-0560">Oxidoreductase</keyword>
<feature type="binding site" evidence="12">
    <location>
        <begin position="322"/>
        <end position="325"/>
    </location>
    <ligand>
        <name>FAD</name>
        <dbReference type="ChEBI" id="CHEBI:57692"/>
    </ligand>
</feature>
<dbReference type="InterPro" id="IPR006258">
    <property type="entry name" value="Lipoamide_DH"/>
</dbReference>
<organism evidence="17 18">
    <name type="scientific">Niveispirillum lacus</name>
    <dbReference type="NCBI Taxonomy" id="1981099"/>
    <lineage>
        <taxon>Bacteria</taxon>
        <taxon>Pseudomonadati</taxon>
        <taxon>Pseudomonadota</taxon>
        <taxon>Alphaproteobacteria</taxon>
        <taxon>Rhodospirillales</taxon>
        <taxon>Azospirillaceae</taxon>
        <taxon>Niveispirillum</taxon>
    </lineage>
</organism>
<protein>
    <recommendedName>
        <fullName evidence="3 14">Dihydrolipoyl dehydrogenase</fullName>
        <ecNumber evidence="2 14">1.8.1.4</ecNumber>
    </recommendedName>
</protein>
<evidence type="ECO:0000256" key="7">
    <source>
        <dbReference type="ARBA" id="ARBA00023027"/>
    </source>
</evidence>
<evidence type="ECO:0000256" key="11">
    <source>
        <dbReference type="PIRSR" id="PIRSR000350-2"/>
    </source>
</evidence>
<dbReference type="FunFam" id="3.50.50.60:FF:000001">
    <property type="entry name" value="Dihydrolipoyl dehydrogenase, mitochondrial"/>
    <property type="match status" value="1"/>
</dbReference>
<comment type="miscellaneous">
    <text evidence="14">The active site is a redox-active disulfide bond.</text>
</comment>
<dbReference type="SUPFAM" id="SSF55424">
    <property type="entry name" value="FAD/NAD-linked reductases, dimerisation (C-terminal) domain"/>
    <property type="match status" value="1"/>
</dbReference>
<dbReference type="InterPro" id="IPR004099">
    <property type="entry name" value="Pyr_nucl-diS_OxRdtase_dimer"/>
</dbReference>
<sequence length="469" mass="49146">MADTQFDLVVIGAGPGGYVAAIRASQLGMRVAVVEKRKTLGGTCLNVGCIPSKALLVASEKFSEAKHHLGAFGVKVGSVELDLPGMMKHKDEVVKSNVTGVDFLFKKNKVTRFLGLGSIKAPGIVTVTKDDGSTEEVATKNILIATGSEVAPLPGVTIDEKRIVSSDGAIALDTVPGRMVVIGGGVIGLELGSVWQRLGAQVTVVEYFDRILPTMDGEVSKQMQRIMSKQGLSFKTSTKVTSAVTEGEVVKLSIEAAAGGNAEALEADIVLVAIGRRPFTSGLGLEAVGVALDERRRVKIDHHFQTNVPGIYAIGDVVAGAMLAHKAEEEGVVFAEILAGQTGHINYDAIPGVVYTWPEVASVGKTEEQLKADGVAYKAGKFPFTANGRARSMNATDGFVKILADAKTDRILGAHIIGASAGEMIEELGLAIEFGASAEDIARTSHAHPTLTEAIKEAALAVDGRAIHM</sequence>
<feature type="binding site" evidence="12">
    <location>
        <position position="117"/>
    </location>
    <ligand>
        <name>FAD</name>
        <dbReference type="ChEBI" id="CHEBI:57692"/>
    </ligand>
</feature>
<feature type="binding site" evidence="12">
    <location>
        <position position="53"/>
    </location>
    <ligand>
        <name>FAD</name>
        <dbReference type="ChEBI" id="CHEBI:57692"/>
    </ligand>
</feature>
<keyword evidence="18" id="KW-1185">Reference proteome</keyword>
<evidence type="ECO:0000256" key="6">
    <source>
        <dbReference type="ARBA" id="ARBA00023002"/>
    </source>
</evidence>
<feature type="binding site" evidence="12">
    <location>
        <begin position="146"/>
        <end position="148"/>
    </location>
    <ligand>
        <name>FAD</name>
        <dbReference type="ChEBI" id="CHEBI:57692"/>
    </ligand>
</feature>
<feature type="binding site" evidence="12">
    <location>
        <position position="275"/>
    </location>
    <ligand>
        <name>NAD(+)</name>
        <dbReference type="ChEBI" id="CHEBI:57540"/>
    </ligand>
</feature>
<dbReference type="PRINTS" id="PR00411">
    <property type="entry name" value="PNDRDTASEI"/>
</dbReference>
<evidence type="ECO:0000256" key="1">
    <source>
        <dbReference type="ARBA" id="ARBA00007532"/>
    </source>
</evidence>
<dbReference type="PANTHER" id="PTHR22912">
    <property type="entry name" value="DISULFIDE OXIDOREDUCTASE"/>
    <property type="match status" value="1"/>
</dbReference>
<dbReference type="EMBL" id="NOXU01000031">
    <property type="protein sequence ID" value="OYQ32940.1"/>
    <property type="molecule type" value="Genomic_DNA"/>
</dbReference>
<dbReference type="GO" id="GO:0006103">
    <property type="term" value="P:2-oxoglutarate metabolic process"/>
    <property type="evidence" value="ECO:0007669"/>
    <property type="project" value="TreeGrafter"/>
</dbReference>
<evidence type="ECO:0000256" key="3">
    <source>
        <dbReference type="ARBA" id="ARBA00016961"/>
    </source>
</evidence>